<feature type="domain" description="CBS" evidence="3">
    <location>
        <begin position="1"/>
        <end position="57"/>
    </location>
</feature>
<evidence type="ECO:0000256" key="2">
    <source>
        <dbReference type="PROSITE-ProRule" id="PRU00703"/>
    </source>
</evidence>
<feature type="domain" description="CBS" evidence="3">
    <location>
        <begin position="66"/>
        <end position="126"/>
    </location>
</feature>
<dbReference type="InterPro" id="IPR000644">
    <property type="entry name" value="CBS_dom"/>
</dbReference>
<evidence type="ECO:0000259" key="3">
    <source>
        <dbReference type="PROSITE" id="PS51371"/>
    </source>
</evidence>
<name>A0ABT5DN20_9BACT</name>
<dbReference type="InterPro" id="IPR051257">
    <property type="entry name" value="Diverse_CBS-Domain"/>
</dbReference>
<evidence type="ECO:0000313" key="4">
    <source>
        <dbReference type="EMBL" id="MDC0714998.1"/>
    </source>
</evidence>
<proteinExistence type="predicted"/>
<comment type="caution">
    <text evidence="4">The sequence shown here is derived from an EMBL/GenBank/DDBJ whole genome shotgun (WGS) entry which is preliminary data.</text>
</comment>
<gene>
    <name evidence="4" type="ORF">POL68_41500</name>
</gene>
<keyword evidence="1 2" id="KW-0129">CBS domain</keyword>
<dbReference type="RefSeq" id="WP_272145674.1">
    <property type="nucleotide sequence ID" value="NZ_JAQNDM010000002.1"/>
</dbReference>
<reference evidence="4 5" key="1">
    <citation type="submission" date="2022-11" db="EMBL/GenBank/DDBJ databases">
        <title>Minimal conservation of predation-associated metabolite biosynthetic gene clusters underscores biosynthetic potential of Myxococcota including descriptions for ten novel species: Archangium lansinium sp. nov., Myxococcus landrumus sp. nov., Nannocystis bai.</title>
        <authorList>
            <person name="Ahearne A."/>
            <person name="Stevens C."/>
            <person name="Dowd S."/>
        </authorList>
    </citation>
    <scope>NUCLEOTIDE SEQUENCE [LARGE SCALE GENOMIC DNA]</scope>
    <source>
        <strain evidence="4 5">NCWAL01</strain>
    </source>
</reference>
<dbReference type="PROSITE" id="PS51371">
    <property type="entry name" value="CBS"/>
    <property type="match status" value="2"/>
</dbReference>
<dbReference type="Pfam" id="PF00571">
    <property type="entry name" value="CBS"/>
    <property type="match status" value="2"/>
</dbReference>
<dbReference type="Proteomes" id="UP001221838">
    <property type="component" value="Unassembled WGS sequence"/>
</dbReference>
<dbReference type="EMBL" id="JAQNDM010000002">
    <property type="protein sequence ID" value="MDC0714998.1"/>
    <property type="molecule type" value="Genomic_DNA"/>
</dbReference>
<sequence length="136" mass="15006">MNRDVQPISPDQTLTEAAQQMRQHGLGVLPVCQHRKLMGLLTERDIVFQAIAERLDPQQTVVADILGEGPLRYAFADDELTTAAQLMSRHGLRQLPILDRDKNLVGMVSFEDISRAVLDDASGTEVPLAELVLGPH</sequence>
<dbReference type="CDD" id="cd04622">
    <property type="entry name" value="CBS_pair_HRP1_like"/>
    <property type="match status" value="1"/>
</dbReference>
<dbReference type="Gene3D" id="3.10.580.10">
    <property type="entry name" value="CBS-domain"/>
    <property type="match status" value="1"/>
</dbReference>
<dbReference type="SMART" id="SM00116">
    <property type="entry name" value="CBS"/>
    <property type="match status" value="2"/>
</dbReference>
<accession>A0ABT5DN20</accession>
<evidence type="ECO:0000256" key="1">
    <source>
        <dbReference type="ARBA" id="ARBA00023122"/>
    </source>
</evidence>
<dbReference type="PANTHER" id="PTHR43080:SF2">
    <property type="entry name" value="CBS DOMAIN-CONTAINING PROTEIN"/>
    <property type="match status" value="1"/>
</dbReference>
<keyword evidence="5" id="KW-1185">Reference proteome</keyword>
<dbReference type="InterPro" id="IPR046342">
    <property type="entry name" value="CBS_dom_sf"/>
</dbReference>
<organism evidence="4 5">
    <name type="scientific">Stigmatella ashevillensis</name>
    <dbReference type="NCBI Taxonomy" id="2995309"/>
    <lineage>
        <taxon>Bacteria</taxon>
        <taxon>Pseudomonadati</taxon>
        <taxon>Myxococcota</taxon>
        <taxon>Myxococcia</taxon>
        <taxon>Myxococcales</taxon>
        <taxon>Cystobacterineae</taxon>
        <taxon>Archangiaceae</taxon>
        <taxon>Stigmatella</taxon>
    </lineage>
</organism>
<dbReference type="SUPFAM" id="SSF54631">
    <property type="entry name" value="CBS-domain pair"/>
    <property type="match status" value="1"/>
</dbReference>
<protein>
    <submittedName>
        <fullName evidence="4">CBS domain-containing protein</fullName>
    </submittedName>
</protein>
<evidence type="ECO:0000313" key="5">
    <source>
        <dbReference type="Proteomes" id="UP001221838"/>
    </source>
</evidence>
<dbReference type="PANTHER" id="PTHR43080">
    <property type="entry name" value="CBS DOMAIN-CONTAINING PROTEIN CBSX3, MITOCHONDRIAL"/>
    <property type="match status" value="1"/>
</dbReference>